<keyword evidence="1" id="KW-0472">Membrane</keyword>
<sequence>MNSMMFMNMIMINMILNLIPSYNKNLNPLIMSLNLLMLAIMSSLNINLLSNYSMCAFIMYLIIIGGLMIMFLYFTSFINNLKMMIKWNYLIMLPIKFYLMFLTMIMFLLNINLILSWIKLNEINSMNFINYLNQMNLNIEIMYMYMFNKNFITILSMIYLFMCLTLIVKMYINKKMSLRKIN</sequence>
<proteinExistence type="predicted"/>
<gene>
    <name evidence="2" type="primary">ND6</name>
</gene>
<geneLocation type="mitochondrion" evidence="2"/>
<dbReference type="RefSeq" id="YP_009176330.1">
    <property type="nucleotide sequence ID" value="NC_028196.1"/>
</dbReference>
<dbReference type="GeneID" id="26120475"/>
<accession>A0A0P0CC33</accession>
<evidence type="ECO:0000256" key="1">
    <source>
        <dbReference type="SAM" id="Phobius"/>
    </source>
</evidence>
<dbReference type="CTD" id="4541"/>
<organism evidence="2">
    <name type="scientific">Megaphragma amalphitanum</name>
    <dbReference type="NCBI Taxonomy" id="1735703"/>
    <lineage>
        <taxon>Eukaryota</taxon>
        <taxon>Metazoa</taxon>
        <taxon>Ecdysozoa</taxon>
        <taxon>Arthropoda</taxon>
        <taxon>Hexapoda</taxon>
        <taxon>Insecta</taxon>
        <taxon>Pterygota</taxon>
        <taxon>Neoptera</taxon>
        <taxon>Endopterygota</taxon>
        <taxon>Hymenoptera</taxon>
        <taxon>Apocrita</taxon>
        <taxon>Proctotrupomorpha</taxon>
        <taxon>Chalcidoidea</taxon>
        <taxon>Trichogrammatidae</taxon>
        <taxon>Megaphragma</taxon>
    </lineage>
</organism>
<keyword evidence="2" id="KW-0496">Mitochondrion</keyword>
<feature type="transmembrane region" description="Helical" evidence="1">
    <location>
        <begin position="56"/>
        <end position="76"/>
    </location>
</feature>
<evidence type="ECO:0000313" key="2">
    <source>
        <dbReference type="EMBL" id="ALI86578.1"/>
    </source>
</evidence>
<protein>
    <submittedName>
        <fullName evidence="2">NADH dehydrogenase subunit 6</fullName>
    </submittedName>
</protein>
<feature type="transmembrane region" description="Helical" evidence="1">
    <location>
        <begin position="29"/>
        <end position="50"/>
    </location>
</feature>
<feature type="transmembrane region" description="Helical" evidence="1">
    <location>
        <begin position="151"/>
        <end position="172"/>
    </location>
</feature>
<feature type="transmembrane region" description="Helical" evidence="1">
    <location>
        <begin position="97"/>
        <end position="118"/>
    </location>
</feature>
<keyword evidence="1" id="KW-0812">Transmembrane</keyword>
<reference evidence="2" key="1">
    <citation type="submission" date="2015-08" db="EMBL/GenBank/DDBJ databases">
        <title>Complete mitochondrial genome of Megaphragma amalphitanum.</title>
        <authorList>
            <person name="Nedoluzhko A."/>
            <person name="Sharko F."/>
            <person name="Sokolov A."/>
            <person name="Boulygina E."/>
            <person name="Tsygankova S."/>
            <person name="Polilov A."/>
            <person name="Prokhortchouk E."/>
            <person name="Skryabin K."/>
        </authorList>
    </citation>
    <scope>NUCLEOTIDE SEQUENCE</scope>
</reference>
<dbReference type="EMBL" id="KT373787">
    <property type="protein sequence ID" value="ALI86578.1"/>
    <property type="molecule type" value="Genomic_DNA"/>
</dbReference>
<dbReference type="AlphaFoldDB" id="A0A0P0CC33"/>
<name>A0A0P0CC33_9HYME</name>
<keyword evidence="1" id="KW-1133">Transmembrane helix</keyword>